<dbReference type="STRING" id="311403.Arad_7216"/>
<organism evidence="3 4">
    <name type="scientific">Rhizobium rhizogenes (strain K84 / ATCC BAA-868)</name>
    <name type="common">Agrobacterium radiobacter</name>
    <dbReference type="NCBI Taxonomy" id="311403"/>
    <lineage>
        <taxon>Bacteria</taxon>
        <taxon>Pseudomonadati</taxon>
        <taxon>Pseudomonadota</taxon>
        <taxon>Alphaproteobacteria</taxon>
        <taxon>Hyphomicrobiales</taxon>
        <taxon>Rhizobiaceae</taxon>
        <taxon>Rhizobium/Agrobacterium group</taxon>
        <taxon>Rhizobium</taxon>
    </lineage>
</organism>
<evidence type="ECO:0000256" key="1">
    <source>
        <dbReference type="ARBA" id="ARBA00022723"/>
    </source>
</evidence>
<dbReference type="PROSITE" id="PS51819">
    <property type="entry name" value="VOC"/>
    <property type="match status" value="1"/>
</dbReference>
<dbReference type="InterPro" id="IPR037523">
    <property type="entry name" value="VOC_core"/>
</dbReference>
<reference evidence="3 4" key="1">
    <citation type="journal article" date="2009" name="J. Bacteriol.">
        <title>Genome sequences of three Agrobacterium biovars help elucidate the evolution of multichromosome genomes in bacteria.</title>
        <authorList>
            <person name="Slater S.C."/>
            <person name="Goldman B.S."/>
            <person name="Goodner B."/>
            <person name="Setubal J.C."/>
            <person name="Farrand S.K."/>
            <person name="Nester E.W."/>
            <person name="Burr T.J."/>
            <person name="Banta L."/>
            <person name="Dickerman A.W."/>
            <person name="Paulsen I."/>
            <person name="Otten L."/>
            <person name="Suen G."/>
            <person name="Welch R."/>
            <person name="Almeida N.F."/>
            <person name="Arnold F."/>
            <person name="Burton O.T."/>
            <person name="Du Z."/>
            <person name="Ewing A."/>
            <person name="Godsy E."/>
            <person name="Heisel S."/>
            <person name="Houmiel K.L."/>
            <person name="Jhaveri J."/>
            <person name="Lu J."/>
            <person name="Miller N.M."/>
            <person name="Norton S."/>
            <person name="Chen Q."/>
            <person name="Phoolcharoen W."/>
            <person name="Ohlin V."/>
            <person name="Ondrusek D."/>
            <person name="Pride N."/>
            <person name="Stricklin S.L."/>
            <person name="Sun J."/>
            <person name="Wheeler C."/>
            <person name="Wilson L."/>
            <person name="Zhu H."/>
            <person name="Wood D.W."/>
        </authorList>
    </citation>
    <scope>NUCLEOTIDE SEQUENCE [LARGE SCALE GENOMIC DNA]</scope>
    <source>
        <strain evidence="4">K84 / ATCC BAA-868</strain>
    </source>
</reference>
<dbReference type="Proteomes" id="UP000001600">
    <property type="component" value="Chromosome 2"/>
</dbReference>
<dbReference type="HOGENOM" id="CLU_1458347_0_0_5"/>
<dbReference type="KEGG" id="ara:Arad_7216"/>
<feature type="domain" description="VOC" evidence="2">
    <location>
        <begin position="4"/>
        <end position="141"/>
    </location>
</feature>
<dbReference type="InterPro" id="IPR029068">
    <property type="entry name" value="Glyas_Bleomycin-R_OHBP_Dase"/>
</dbReference>
<accession>B9JM51</accession>
<sequence>MIGRFFQMGIVVPDMDAALRAMTAKIGTGRFMTLPPNLKESWYRGRMETMSYALAFGYMGDIQVELMQPISGNSTYSEYLAKFPEGGVHHLGFEVDDFDAAAAMMDERGYRAVQKGSFGDTRFNYYEHDGDTGVITEILFVDPAVKDMFARIREQNF</sequence>
<evidence type="ECO:0000313" key="4">
    <source>
        <dbReference type="Proteomes" id="UP000001600"/>
    </source>
</evidence>
<dbReference type="PANTHER" id="PTHR43048:SF3">
    <property type="entry name" value="METHYLMALONYL-COA EPIMERASE, MITOCHONDRIAL"/>
    <property type="match status" value="1"/>
</dbReference>
<dbReference type="InterPro" id="IPR051785">
    <property type="entry name" value="MMCE/EMCE_epimerase"/>
</dbReference>
<gene>
    <name evidence="3" type="ordered locus">Arad_7216</name>
</gene>
<dbReference type="GO" id="GO:0046872">
    <property type="term" value="F:metal ion binding"/>
    <property type="evidence" value="ECO:0007669"/>
    <property type="project" value="UniProtKB-KW"/>
</dbReference>
<dbReference type="PANTHER" id="PTHR43048">
    <property type="entry name" value="METHYLMALONYL-COA EPIMERASE"/>
    <property type="match status" value="1"/>
</dbReference>
<dbReference type="GO" id="GO:0046491">
    <property type="term" value="P:L-methylmalonyl-CoA metabolic process"/>
    <property type="evidence" value="ECO:0007669"/>
    <property type="project" value="TreeGrafter"/>
</dbReference>
<keyword evidence="3" id="KW-0456">Lyase</keyword>
<keyword evidence="1" id="KW-0479">Metal-binding</keyword>
<dbReference type="GO" id="GO:0016829">
    <property type="term" value="F:lyase activity"/>
    <property type="evidence" value="ECO:0007669"/>
    <property type="project" value="UniProtKB-KW"/>
</dbReference>
<dbReference type="EMBL" id="CP000629">
    <property type="protein sequence ID" value="ACM28765.1"/>
    <property type="molecule type" value="Genomic_DNA"/>
</dbReference>
<name>B9JM51_RHIR8</name>
<protein>
    <submittedName>
        <fullName evidence="3">Lactoylglutathione lyase protein</fullName>
    </submittedName>
</protein>
<evidence type="ECO:0000259" key="2">
    <source>
        <dbReference type="PROSITE" id="PS51819"/>
    </source>
</evidence>
<dbReference type="eggNOG" id="COG0346">
    <property type="taxonomic scope" value="Bacteria"/>
</dbReference>
<proteinExistence type="predicted"/>
<dbReference type="Pfam" id="PF13669">
    <property type="entry name" value="Glyoxalase_4"/>
    <property type="match status" value="1"/>
</dbReference>
<dbReference type="Gene3D" id="3.10.180.10">
    <property type="entry name" value="2,3-Dihydroxybiphenyl 1,2-Dioxygenase, domain 1"/>
    <property type="match status" value="1"/>
</dbReference>
<dbReference type="SUPFAM" id="SSF54593">
    <property type="entry name" value="Glyoxalase/Bleomycin resistance protein/Dihydroxybiphenyl dioxygenase"/>
    <property type="match status" value="1"/>
</dbReference>
<dbReference type="AlphaFoldDB" id="B9JM51"/>
<evidence type="ECO:0000313" key="3">
    <source>
        <dbReference type="EMBL" id="ACM28765.1"/>
    </source>
</evidence>
<dbReference type="GO" id="GO:0004493">
    <property type="term" value="F:methylmalonyl-CoA epimerase activity"/>
    <property type="evidence" value="ECO:0007669"/>
    <property type="project" value="TreeGrafter"/>
</dbReference>